<dbReference type="PANTHER" id="PTHR43649">
    <property type="entry name" value="ARABINOSE-BINDING PROTEIN-RELATED"/>
    <property type="match status" value="1"/>
</dbReference>
<dbReference type="InterPro" id="IPR006059">
    <property type="entry name" value="SBP"/>
</dbReference>
<dbReference type="Gene3D" id="3.40.190.10">
    <property type="entry name" value="Periplasmic binding protein-like II"/>
    <property type="match status" value="2"/>
</dbReference>
<proteinExistence type="predicted"/>
<keyword evidence="2" id="KW-1185">Reference proteome</keyword>
<dbReference type="Proteomes" id="UP001501736">
    <property type="component" value="Unassembled WGS sequence"/>
</dbReference>
<reference evidence="2" key="1">
    <citation type="journal article" date="2019" name="Int. J. Syst. Evol. Microbiol.">
        <title>The Global Catalogue of Microorganisms (GCM) 10K type strain sequencing project: providing services to taxonomists for standard genome sequencing and annotation.</title>
        <authorList>
            <consortium name="The Broad Institute Genomics Platform"/>
            <consortium name="The Broad Institute Genome Sequencing Center for Infectious Disease"/>
            <person name="Wu L."/>
            <person name="Ma J."/>
        </authorList>
    </citation>
    <scope>NUCLEOTIDE SEQUENCE [LARGE SCALE GENOMIC DNA]</scope>
    <source>
        <strain evidence="2">JCM 11483</strain>
    </source>
</reference>
<accession>A0ABP6RC10</accession>
<dbReference type="Pfam" id="PF13416">
    <property type="entry name" value="SBP_bac_8"/>
    <property type="match status" value="1"/>
</dbReference>
<name>A0ABP6RC10_9MICC</name>
<sequence length="432" mass="47054">MESVRTARRGRTTILTASGLATALLLTACGGGGDGGEGDGEGVTLEFGWWGSDTRHQNTQDIIDAFEEEHPDITVEGRYGPWDGYWDQLATQTAGGDAPDIMQMDELYLREYADRGALLDLADVDVSQMDESVVLNGQADGSQYGITIGINAFVMLANPDHFTEAGVEMPDDTSWTWQDYQDVAVELSENLDGSWGAGGFDETGGFQTWLRQHGKHLSTEEGELGYEPADAEEYFAYIQELLDAGATPPASALAEDHGVGPDDSLTTSGDVAMRAWWSNQTVALSEAVGTELRLLRFPSPEGGEHGAAPWYKSSMFLSASADTEHPEEAQEFIDFFVNSQEAAEIEMTERGIPPNTEIREQITEQLEGPQQAVAEYIADIEDELGPPEPVPAMGGSTFQEILYRYQDEVLFGRQSPAEAAEAMHAEMEAELQ</sequence>
<dbReference type="InterPro" id="IPR050490">
    <property type="entry name" value="Bact_solute-bd_prot1"/>
</dbReference>
<dbReference type="EMBL" id="BAAAYG010000003">
    <property type="protein sequence ID" value="GAA3282460.1"/>
    <property type="molecule type" value="Genomic_DNA"/>
</dbReference>
<evidence type="ECO:0000313" key="1">
    <source>
        <dbReference type="EMBL" id="GAA3282460.1"/>
    </source>
</evidence>
<protein>
    <submittedName>
        <fullName evidence="1">Extracellular solute-binding protein</fullName>
    </submittedName>
</protein>
<evidence type="ECO:0000313" key="2">
    <source>
        <dbReference type="Proteomes" id="UP001501736"/>
    </source>
</evidence>
<organism evidence="1 2">
    <name type="scientific">Nesterenkonia halobia</name>
    <dbReference type="NCBI Taxonomy" id="37922"/>
    <lineage>
        <taxon>Bacteria</taxon>
        <taxon>Bacillati</taxon>
        <taxon>Actinomycetota</taxon>
        <taxon>Actinomycetes</taxon>
        <taxon>Micrococcales</taxon>
        <taxon>Micrococcaceae</taxon>
        <taxon>Nesterenkonia</taxon>
    </lineage>
</organism>
<dbReference type="RefSeq" id="WP_344718722.1">
    <property type="nucleotide sequence ID" value="NZ_BAAAYG010000003.1"/>
</dbReference>
<comment type="caution">
    <text evidence="1">The sequence shown here is derived from an EMBL/GenBank/DDBJ whole genome shotgun (WGS) entry which is preliminary data.</text>
</comment>
<dbReference type="SUPFAM" id="SSF53850">
    <property type="entry name" value="Periplasmic binding protein-like II"/>
    <property type="match status" value="1"/>
</dbReference>
<dbReference type="PROSITE" id="PS51257">
    <property type="entry name" value="PROKAR_LIPOPROTEIN"/>
    <property type="match status" value="1"/>
</dbReference>
<dbReference type="PANTHER" id="PTHR43649:SF11">
    <property type="entry name" value="ABC TRANSPORTER SUBSTRATE-BINDING PROTEIN YESO-RELATED"/>
    <property type="match status" value="1"/>
</dbReference>
<gene>
    <name evidence="1" type="ORF">GCM10020260_09560</name>
</gene>